<keyword evidence="1" id="KW-0032">Aminotransferase</keyword>
<dbReference type="GO" id="GO:1901135">
    <property type="term" value="P:carbohydrate derivative metabolic process"/>
    <property type="evidence" value="ECO:0007669"/>
    <property type="project" value="InterPro"/>
</dbReference>
<comment type="caution">
    <text evidence="4">The sequence shown here is derived from an EMBL/GenBank/DDBJ whole genome shotgun (WGS) entry which is preliminary data.</text>
</comment>
<dbReference type="Pfam" id="PF01380">
    <property type="entry name" value="SIS"/>
    <property type="match status" value="2"/>
</dbReference>
<dbReference type="GO" id="GO:0097367">
    <property type="term" value="F:carbohydrate derivative binding"/>
    <property type="evidence" value="ECO:0007669"/>
    <property type="project" value="InterPro"/>
</dbReference>
<evidence type="ECO:0000256" key="1">
    <source>
        <dbReference type="ARBA" id="ARBA00022576"/>
    </source>
</evidence>
<reference evidence="4 5" key="1">
    <citation type="submission" date="2018-04" db="EMBL/GenBank/DDBJ databases">
        <title>Genomic Encyclopedia of Type Strains, Phase III (KMG-III): the genomes of soil and plant-associated and newly described type strains.</title>
        <authorList>
            <person name="Whitman W."/>
        </authorList>
    </citation>
    <scope>NUCLEOTIDE SEQUENCE [LARGE SCALE GENOMIC DNA]</scope>
    <source>
        <strain evidence="4 5">MA-olki</strain>
    </source>
</reference>
<feature type="domain" description="SIS" evidence="3">
    <location>
        <begin position="46"/>
        <end position="188"/>
    </location>
</feature>
<accession>A0A2T5UCT5</accession>
<dbReference type="Proteomes" id="UP000244013">
    <property type="component" value="Unassembled WGS sequence"/>
</dbReference>
<organism evidence="4 5">
    <name type="scientific">Sphingomonas faeni</name>
    <dbReference type="NCBI Taxonomy" id="185950"/>
    <lineage>
        <taxon>Bacteria</taxon>
        <taxon>Pseudomonadati</taxon>
        <taxon>Pseudomonadota</taxon>
        <taxon>Alphaproteobacteria</taxon>
        <taxon>Sphingomonadales</taxon>
        <taxon>Sphingomonadaceae</taxon>
        <taxon>Sphingomonas</taxon>
    </lineage>
</organism>
<dbReference type="Gene3D" id="3.40.50.10490">
    <property type="entry name" value="Glucose-6-phosphate isomerase like protein, domain 1"/>
    <property type="match status" value="2"/>
</dbReference>
<protein>
    <submittedName>
        <fullName evidence="4">Glutamine--fructose-6-phosphate transaminase</fullName>
    </submittedName>
</protein>
<dbReference type="CDD" id="cd05009">
    <property type="entry name" value="SIS_GlmS_GlmD_2"/>
    <property type="match status" value="1"/>
</dbReference>
<evidence type="ECO:0000313" key="4">
    <source>
        <dbReference type="EMBL" id="PTW49319.1"/>
    </source>
</evidence>
<evidence type="ECO:0000313" key="5">
    <source>
        <dbReference type="Proteomes" id="UP000244013"/>
    </source>
</evidence>
<dbReference type="PROSITE" id="PS51464">
    <property type="entry name" value="SIS"/>
    <property type="match status" value="2"/>
</dbReference>
<dbReference type="CDD" id="cd05008">
    <property type="entry name" value="SIS_GlmS_GlmD_1"/>
    <property type="match status" value="1"/>
</dbReference>
<gene>
    <name evidence="4" type="ORF">C8J25_101827</name>
</gene>
<sequence length="358" mass="36834">MHDATPPPLTPPPIAETATLMFREAAESSEAVARMLATNAAAFAALGARLRSAPPAVVVTCARGSSDHSAVYGKYLIWTKTGIPVAAAAPSVVSIYDAPLGARNTLCIAVSQSGRSPDLLAAVAAQKAAGAHVVAFVNDETSPLAETADTLIPLCAGPEKSVAATKSYICSLAAFAALTAEWADDDALRSAVASLPADLARAWALDWSVAVAPLRTATNLFVIARGIGFGIANEAALKMKETCALHAESFSSAEVRHGPMQLVEDGFPLLALATSDAAGDGVRDAAREFAERGAGVLLADAGLDGSSDDGVLPALKAHPAIEPILMIQSFYRMVNALSLARGFNPDAPSHLSKVTRTL</sequence>
<proteinExistence type="predicted"/>
<keyword evidence="1" id="KW-0808">Transferase</keyword>
<dbReference type="GeneID" id="91004897"/>
<dbReference type="InterPro" id="IPR035466">
    <property type="entry name" value="GlmS/AgaS_SIS"/>
</dbReference>
<dbReference type="SUPFAM" id="SSF53697">
    <property type="entry name" value="SIS domain"/>
    <property type="match status" value="1"/>
</dbReference>
<keyword evidence="2" id="KW-0677">Repeat</keyword>
<dbReference type="RefSeq" id="WP_107952298.1">
    <property type="nucleotide sequence ID" value="NZ_QAYE01000001.1"/>
</dbReference>
<dbReference type="PANTHER" id="PTHR10937">
    <property type="entry name" value="GLUCOSAMINE--FRUCTOSE-6-PHOSPHATE AMINOTRANSFERASE, ISOMERIZING"/>
    <property type="match status" value="1"/>
</dbReference>
<dbReference type="AlphaFoldDB" id="A0A2T5UCT5"/>
<dbReference type="OrthoDB" id="9761808at2"/>
<dbReference type="EMBL" id="QAYE01000001">
    <property type="protein sequence ID" value="PTW49319.1"/>
    <property type="molecule type" value="Genomic_DNA"/>
</dbReference>
<evidence type="ECO:0000256" key="2">
    <source>
        <dbReference type="ARBA" id="ARBA00022737"/>
    </source>
</evidence>
<dbReference type="PANTHER" id="PTHR10937:SF8">
    <property type="entry name" value="AMINOTRANSFERASE-RELATED"/>
    <property type="match status" value="1"/>
</dbReference>
<name>A0A2T5UCT5_9SPHN</name>
<dbReference type="InterPro" id="IPR001347">
    <property type="entry name" value="SIS_dom"/>
</dbReference>
<dbReference type="GO" id="GO:0008483">
    <property type="term" value="F:transaminase activity"/>
    <property type="evidence" value="ECO:0007669"/>
    <property type="project" value="UniProtKB-KW"/>
</dbReference>
<evidence type="ECO:0000259" key="3">
    <source>
        <dbReference type="PROSITE" id="PS51464"/>
    </source>
</evidence>
<feature type="domain" description="SIS" evidence="3">
    <location>
        <begin position="210"/>
        <end position="348"/>
    </location>
</feature>
<dbReference type="InterPro" id="IPR046348">
    <property type="entry name" value="SIS_dom_sf"/>
</dbReference>
<dbReference type="InterPro" id="IPR035490">
    <property type="entry name" value="GlmS/FrlB_SIS"/>
</dbReference>